<evidence type="ECO:0000256" key="4">
    <source>
        <dbReference type="ARBA" id="ARBA00022692"/>
    </source>
</evidence>
<evidence type="ECO:0000256" key="1">
    <source>
        <dbReference type="ARBA" id="ARBA00004651"/>
    </source>
</evidence>
<dbReference type="Proteomes" id="UP001056374">
    <property type="component" value="Chromosome"/>
</dbReference>
<feature type="transmembrane region" description="Helical" evidence="7">
    <location>
        <begin position="85"/>
        <end position="116"/>
    </location>
</feature>
<feature type="transmembrane region" description="Helical" evidence="7">
    <location>
        <begin position="308"/>
        <end position="334"/>
    </location>
</feature>
<dbReference type="CDD" id="cd06173">
    <property type="entry name" value="MFS_MefA_like"/>
    <property type="match status" value="1"/>
</dbReference>
<keyword evidence="6 7" id="KW-0472">Membrane</keyword>
<evidence type="ECO:0000256" key="3">
    <source>
        <dbReference type="ARBA" id="ARBA00022475"/>
    </source>
</evidence>
<keyword evidence="3" id="KW-1003">Cell membrane</keyword>
<evidence type="ECO:0000256" key="6">
    <source>
        <dbReference type="ARBA" id="ARBA00023136"/>
    </source>
</evidence>
<feature type="transmembrane region" description="Helical" evidence="7">
    <location>
        <begin position="248"/>
        <end position="271"/>
    </location>
</feature>
<accession>A0ABY4ZMP8</accession>
<dbReference type="PROSITE" id="PS50850">
    <property type="entry name" value="MFS"/>
    <property type="match status" value="1"/>
</dbReference>
<gene>
    <name evidence="9" type="ORF">NFX46_16810</name>
</gene>
<feature type="transmembrane region" description="Helical" evidence="7">
    <location>
        <begin position="346"/>
        <end position="369"/>
    </location>
</feature>
<comment type="subcellular location">
    <subcellularLocation>
        <location evidence="1">Cell membrane</location>
        <topology evidence="1">Multi-pass membrane protein</topology>
    </subcellularLocation>
</comment>
<evidence type="ECO:0000313" key="9">
    <source>
        <dbReference type="EMBL" id="USQ89592.1"/>
    </source>
</evidence>
<keyword evidence="5 7" id="KW-1133">Transmembrane helix</keyword>
<dbReference type="SUPFAM" id="SSF103473">
    <property type="entry name" value="MFS general substrate transporter"/>
    <property type="match status" value="1"/>
</dbReference>
<organism evidence="9 10">
    <name type="scientific">Streptomyces phaeoluteigriseus</name>
    <dbReference type="NCBI Taxonomy" id="114686"/>
    <lineage>
        <taxon>Bacteria</taxon>
        <taxon>Bacillati</taxon>
        <taxon>Actinomycetota</taxon>
        <taxon>Actinomycetes</taxon>
        <taxon>Kitasatosporales</taxon>
        <taxon>Streptomycetaceae</taxon>
        <taxon>Streptomyces</taxon>
        <taxon>Streptomyces aurantiacus group</taxon>
    </lineage>
</organism>
<feature type="transmembrane region" description="Helical" evidence="7">
    <location>
        <begin position="44"/>
        <end position="65"/>
    </location>
</feature>
<name>A0ABY4ZMP8_9ACTN</name>
<evidence type="ECO:0000256" key="5">
    <source>
        <dbReference type="ARBA" id="ARBA00022989"/>
    </source>
</evidence>
<dbReference type="PANTHER" id="PTHR23513">
    <property type="entry name" value="INTEGRAL MEMBRANE EFFLUX PROTEIN-RELATED"/>
    <property type="match status" value="1"/>
</dbReference>
<reference evidence="9" key="1">
    <citation type="submission" date="2022-06" db="EMBL/GenBank/DDBJ databases">
        <title>Complete genome sequence of soil microorganisms Streptomyces sp. Qhu-M197 isolated from Alpine meadows habitats on the Tibetan Plateau.</title>
        <authorList>
            <person name="Zhang B."/>
            <person name="Xiang X."/>
            <person name="Fan J."/>
        </authorList>
    </citation>
    <scope>NUCLEOTIDE SEQUENCE</scope>
    <source>
        <strain evidence="9">Qhu-M197</strain>
    </source>
</reference>
<dbReference type="EMBL" id="CP099468">
    <property type="protein sequence ID" value="USQ89592.1"/>
    <property type="molecule type" value="Genomic_DNA"/>
</dbReference>
<evidence type="ECO:0000313" key="10">
    <source>
        <dbReference type="Proteomes" id="UP001056374"/>
    </source>
</evidence>
<feature type="transmembrane region" description="Helical" evidence="7">
    <location>
        <begin position="220"/>
        <end position="242"/>
    </location>
</feature>
<feature type="transmembrane region" description="Helical" evidence="7">
    <location>
        <begin position="375"/>
        <end position="395"/>
    </location>
</feature>
<dbReference type="Gene3D" id="1.20.1250.20">
    <property type="entry name" value="MFS general substrate transporter like domains"/>
    <property type="match status" value="1"/>
</dbReference>
<evidence type="ECO:0000256" key="2">
    <source>
        <dbReference type="ARBA" id="ARBA00022448"/>
    </source>
</evidence>
<evidence type="ECO:0000259" key="8">
    <source>
        <dbReference type="PROSITE" id="PS50850"/>
    </source>
</evidence>
<feature type="domain" description="Major facilitator superfamily (MFS) profile" evidence="8">
    <location>
        <begin position="217"/>
        <end position="418"/>
    </location>
</feature>
<sequence length="418" mass="43302">MWRDGDFRRLWVGQTVSQLGEHTTLVVLPLFAVLTLDAGAGQLGVLRAVGQAPILLLSLFVGAWVDRWRARTVMVLTDVGRALALGAAAVAGLLGWLGLPALFVVAFAVGALSVFFDVAYQASLVRLVKRDQLVERNSALEGSRSAAQIGGPALGGALVSLLSAPVAAASSALFFALSFLSIRRIRRSEALPKGPERPPRVWRRIHEGLRFVVGDASLRTVCLASAAFQFSLAAVMTVYLLFLPRELHLSGTAVGLALAATGPGALLGSVLAARLPRRFGHGAVLVSAAVLGDGVFLCVPALHGSSAVTLAALLAVNFVFGTGGQLVNVTVMAVRQAVTPDGMQGRAAATITFVGMGLTPLGSLLGGLLAEEWGLRTSLLVTAAGMLLSPLLMALSPLARLGRALPSPAGPATEPRTP</sequence>
<proteinExistence type="predicted"/>
<feature type="transmembrane region" description="Helical" evidence="7">
    <location>
        <begin position="283"/>
        <end position="302"/>
    </location>
</feature>
<keyword evidence="4 7" id="KW-0812">Transmembrane</keyword>
<feature type="transmembrane region" description="Helical" evidence="7">
    <location>
        <begin position="157"/>
        <end position="180"/>
    </location>
</feature>
<evidence type="ECO:0000256" key="7">
    <source>
        <dbReference type="SAM" id="Phobius"/>
    </source>
</evidence>
<dbReference type="PANTHER" id="PTHR23513:SF6">
    <property type="entry name" value="MAJOR FACILITATOR SUPERFAMILY ASSOCIATED DOMAIN-CONTAINING PROTEIN"/>
    <property type="match status" value="1"/>
</dbReference>
<dbReference type="InterPro" id="IPR010290">
    <property type="entry name" value="TM_effector"/>
</dbReference>
<dbReference type="InterPro" id="IPR020846">
    <property type="entry name" value="MFS_dom"/>
</dbReference>
<dbReference type="Pfam" id="PF05977">
    <property type="entry name" value="MFS_3"/>
    <property type="match status" value="1"/>
</dbReference>
<protein>
    <submittedName>
        <fullName evidence="9">MFS transporter</fullName>
    </submittedName>
</protein>
<dbReference type="InterPro" id="IPR036259">
    <property type="entry name" value="MFS_trans_sf"/>
</dbReference>
<keyword evidence="10" id="KW-1185">Reference proteome</keyword>
<keyword evidence="2" id="KW-0813">Transport</keyword>